<keyword evidence="14" id="KW-0234">DNA repair</keyword>
<dbReference type="Gene3D" id="2.130.10.10">
    <property type="entry name" value="YVTN repeat-like/Quinoprotein amine dehydrogenase"/>
    <property type="match status" value="1"/>
</dbReference>
<dbReference type="InterPro" id="IPR036322">
    <property type="entry name" value="WD40_repeat_dom_sf"/>
</dbReference>
<feature type="domain" description="RING-type" evidence="19">
    <location>
        <begin position="246"/>
        <end position="290"/>
    </location>
</feature>
<dbReference type="InterPro" id="IPR001841">
    <property type="entry name" value="Znf_RING"/>
</dbReference>
<dbReference type="InterPro" id="IPR015943">
    <property type="entry name" value="WD40/YVTN_repeat-like_dom_sf"/>
</dbReference>
<sequence length="726" mass="79369">MEHNEEEEDSGSTILIESDEDLYDSDATEISEDEDQQEEHRGQSRSRSQEESRVNTDPSLPALPTMPGQGSQSDSESLLMLPQQSSGNQMNPAETGLLQHRHDAVADVDIPGPSGLQAIRASQSAASSNPHANEASTDTQSQAGVVSDTPRPLVSDGNRPVPDADLGQSSDDSDTLRPTTNRMPEANDMHGASTNQDEDDEPMETVTEDENSNDSMSDFQEPKKPAVGACDTGNDDSASDDESQSCIICYEPWTTSGSHRLVSLRCGHLFGQSCIEQWLKGQGGKCPQCNTKAKKTDVRVIYAKALKVLDTSERDRALKDLEREKELRRKAEMDAAQTQLRYVMALEEVKRMKAIFESHQQSAARNPLSSVASCSSQQPHHRLSGQYTLDKTIQVSPNGNCRVMGYDPANQLLLASMPSSNVLFQGYGLKKISAMDFKSCQYIPIHSKPIRGLAFTGRNEGLVLTASVDKMLKITSLASNTVVQSYTCPMPAWCCAWNTANTNYVYAGLQNGAVVIYDTRKTDTEVQTLTREGSRCPIVSLKYVPSKTGDALPCGGLLIGTLEGASFWEQLSCEEYRMHKLHLEGSCTGVAFEPQTRHCLASFRPTKSHPASRYVMCEMKRQQVGDHGNSLVSCNSVQTFFGGTTMKLLTQSAIFPVPQDDDKLIACAGDEATSSVFTWDASSGNLTQKMSIGSTALDVCPFEVGDTNYLAALTDKQIKLCKWVQR</sequence>
<dbReference type="EnsemblMetazoa" id="XM_030992991">
    <property type="protein sequence ID" value="XP_030848851"/>
    <property type="gene ID" value="LOC582133"/>
</dbReference>
<accession>A0A7M7T2D7</accession>
<dbReference type="RefSeq" id="XP_030848851.1">
    <property type="nucleotide sequence ID" value="XM_030992991.1"/>
</dbReference>
<dbReference type="InParanoid" id="A0A7M7T2D7"/>
<name>A0A7M7T2D7_STRPU</name>
<dbReference type="GO" id="GO:0061630">
    <property type="term" value="F:ubiquitin protein ligase activity"/>
    <property type="evidence" value="ECO:0007669"/>
    <property type="project" value="UniProtKB-EC"/>
</dbReference>
<feature type="compositionally biased region" description="Acidic residues" evidence="18">
    <location>
        <begin position="196"/>
        <end position="212"/>
    </location>
</feature>
<keyword evidence="8" id="KW-0808">Transferase</keyword>
<feature type="compositionally biased region" description="Basic and acidic residues" evidence="18">
    <location>
        <begin position="38"/>
        <end position="54"/>
    </location>
</feature>
<keyword evidence="6" id="KW-0963">Cytoplasm</keyword>
<feature type="region of interest" description="Disordered" evidence="18">
    <location>
        <begin position="1"/>
        <end position="242"/>
    </location>
</feature>
<feature type="compositionally biased region" description="Acidic residues" evidence="18">
    <location>
        <begin position="233"/>
        <end position="242"/>
    </location>
</feature>
<dbReference type="GO" id="GO:0005737">
    <property type="term" value="C:cytoplasm"/>
    <property type="evidence" value="ECO:0007669"/>
    <property type="project" value="UniProtKB-SubCell"/>
</dbReference>
<dbReference type="Pfam" id="PF13639">
    <property type="entry name" value="zf-RING_2"/>
    <property type="match status" value="1"/>
</dbReference>
<dbReference type="Proteomes" id="UP000007110">
    <property type="component" value="Unassembled WGS sequence"/>
</dbReference>
<dbReference type="SMART" id="SM00320">
    <property type="entry name" value="WD40"/>
    <property type="match status" value="2"/>
</dbReference>
<evidence type="ECO:0000256" key="7">
    <source>
        <dbReference type="ARBA" id="ARBA00022574"/>
    </source>
</evidence>
<keyword evidence="12" id="KW-0833">Ubl conjugation pathway</keyword>
<dbReference type="EC" id="2.3.2.27" evidence="5"/>
<dbReference type="GO" id="GO:0036297">
    <property type="term" value="P:interstrand cross-link repair"/>
    <property type="evidence" value="ECO:0007669"/>
    <property type="project" value="InterPro"/>
</dbReference>
<evidence type="ECO:0000256" key="9">
    <source>
        <dbReference type="ARBA" id="ARBA00022737"/>
    </source>
</evidence>
<proteinExistence type="predicted"/>
<dbReference type="InterPro" id="IPR001680">
    <property type="entry name" value="WD40_rpt"/>
</dbReference>
<evidence type="ECO:0000256" key="15">
    <source>
        <dbReference type="ARBA" id="ARBA00023242"/>
    </source>
</evidence>
<evidence type="ECO:0000256" key="11">
    <source>
        <dbReference type="ARBA" id="ARBA00022771"/>
    </source>
</evidence>
<feature type="compositionally biased region" description="Acidic residues" evidence="18">
    <location>
        <begin position="1"/>
        <end position="10"/>
    </location>
</feature>
<evidence type="ECO:0000256" key="1">
    <source>
        <dbReference type="ARBA" id="ARBA00000900"/>
    </source>
</evidence>
<dbReference type="CTD" id="55159"/>
<dbReference type="OMA" id="CCRFSPF"/>
<keyword evidence="9" id="KW-0677">Repeat</keyword>
<evidence type="ECO:0000256" key="2">
    <source>
        <dbReference type="ARBA" id="ARBA00004322"/>
    </source>
</evidence>
<evidence type="ECO:0000256" key="14">
    <source>
        <dbReference type="ARBA" id="ARBA00023204"/>
    </source>
</evidence>
<evidence type="ECO:0000259" key="19">
    <source>
        <dbReference type="PROSITE" id="PS50089"/>
    </source>
</evidence>
<dbReference type="RefSeq" id="XP_030848850.1">
    <property type="nucleotide sequence ID" value="XM_030992990.1"/>
</dbReference>
<keyword evidence="11 16" id="KW-0479">Metal-binding</keyword>
<dbReference type="PANTHER" id="PTHR16047">
    <property type="entry name" value="RFWD3 PROTEIN"/>
    <property type="match status" value="1"/>
</dbReference>
<evidence type="ECO:0000256" key="6">
    <source>
        <dbReference type="ARBA" id="ARBA00022490"/>
    </source>
</evidence>
<dbReference type="GeneID" id="582133"/>
<dbReference type="Pfam" id="PF23419">
    <property type="entry name" value="WD40_RFWD3"/>
    <property type="match status" value="1"/>
</dbReference>
<dbReference type="GO" id="GO:0016567">
    <property type="term" value="P:protein ubiquitination"/>
    <property type="evidence" value="ECO:0007669"/>
    <property type="project" value="InterPro"/>
</dbReference>
<feature type="coiled-coil region" evidence="17">
    <location>
        <begin position="314"/>
        <end position="341"/>
    </location>
</feature>
<keyword evidence="21" id="KW-1185">Reference proteome</keyword>
<evidence type="ECO:0000256" key="4">
    <source>
        <dbReference type="ARBA" id="ARBA00004906"/>
    </source>
</evidence>
<dbReference type="OrthoDB" id="5600418at2759"/>
<comment type="pathway">
    <text evidence="4">Protein modification; protein ubiquitination.</text>
</comment>
<keyword evidence="13" id="KW-0862">Zinc</keyword>
<dbReference type="PANTHER" id="PTHR16047:SF7">
    <property type="entry name" value="E3 UBIQUITIN-PROTEIN LIGASE RFWD3"/>
    <property type="match status" value="1"/>
</dbReference>
<dbReference type="FunCoup" id="A0A7M7T2D7">
    <property type="interactions" value="1059"/>
</dbReference>
<keyword evidence="11 16" id="KW-0863">Zinc-finger</keyword>
<evidence type="ECO:0000256" key="17">
    <source>
        <dbReference type="SAM" id="Coils"/>
    </source>
</evidence>
<evidence type="ECO:0000256" key="16">
    <source>
        <dbReference type="PROSITE-ProRule" id="PRU00175"/>
    </source>
</evidence>
<dbReference type="GO" id="GO:0008270">
    <property type="term" value="F:zinc ion binding"/>
    <property type="evidence" value="ECO:0007669"/>
    <property type="project" value="UniProtKB-KW"/>
</dbReference>
<dbReference type="GO" id="GO:0016605">
    <property type="term" value="C:PML body"/>
    <property type="evidence" value="ECO:0007669"/>
    <property type="project" value="UniProtKB-SubCell"/>
</dbReference>
<dbReference type="InterPro" id="IPR056527">
    <property type="entry name" value="WD40_RFWD3"/>
</dbReference>
<dbReference type="Gene3D" id="3.30.40.10">
    <property type="entry name" value="Zinc/RING finger domain, C3HC4 (zinc finger)"/>
    <property type="match status" value="1"/>
</dbReference>
<evidence type="ECO:0000256" key="8">
    <source>
        <dbReference type="ARBA" id="ARBA00022679"/>
    </source>
</evidence>
<dbReference type="SMART" id="SM00184">
    <property type="entry name" value="RING"/>
    <property type="match status" value="1"/>
</dbReference>
<feature type="compositionally biased region" description="Polar residues" evidence="18">
    <location>
        <begin position="129"/>
        <end position="144"/>
    </location>
</feature>
<evidence type="ECO:0000256" key="13">
    <source>
        <dbReference type="ARBA" id="ARBA00022833"/>
    </source>
</evidence>
<feature type="compositionally biased region" description="Low complexity" evidence="18">
    <location>
        <begin position="117"/>
        <end position="128"/>
    </location>
</feature>
<dbReference type="PROSITE" id="PS50089">
    <property type="entry name" value="ZF_RING_2"/>
    <property type="match status" value="1"/>
</dbReference>
<dbReference type="SUPFAM" id="SSF57850">
    <property type="entry name" value="RING/U-box"/>
    <property type="match status" value="1"/>
</dbReference>
<comment type="subcellular location">
    <subcellularLocation>
        <location evidence="3">Cytoplasm</location>
    </subcellularLocation>
    <subcellularLocation>
        <location evidence="2">Nucleus</location>
        <location evidence="2">PML body</location>
    </subcellularLocation>
</comment>
<dbReference type="InterPro" id="IPR037381">
    <property type="entry name" value="RFWD3"/>
</dbReference>
<comment type="catalytic activity">
    <reaction evidence="1">
        <text>S-ubiquitinyl-[E2 ubiquitin-conjugating enzyme]-L-cysteine + [acceptor protein]-L-lysine = [E2 ubiquitin-conjugating enzyme]-L-cysteine + N(6)-ubiquitinyl-[acceptor protein]-L-lysine.</text>
        <dbReference type="EC" id="2.3.2.27"/>
    </reaction>
</comment>
<keyword evidence="15" id="KW-0539">Nucleus</keyword>
<reference evidence="20" key="2">
    <citation type="submission" date="2021-01" db="UniProtKB">
        <authorList>
            <consortium name="EnsemblMetazoa"/>
        </authorList>
    </citation>
    <scope>IDENTIFICATION</scope>
</reference>
<evidence type="ECO:0000256" key="5">
    <source>
        <dbReference type="ARBA" id="ARBA00012483"/>
    </source>
</evidence>
<dbReference type="KEGG" id="spu:582133"/>
<evidence type="ECO:0000256" key="3">
    <source>
        <dbReference type="ARBA" id="ARBA00004496"/>
    </source>
</evidence>
<keyword evidence="17" id="KW-0175">Coiled coil</keyword>
<dbReference type="AlphaFoldDB" id="A0A7M7T2D7"/>
<dbReference type="CDD" id="cd16450">
    <property type="entry name" value="mRING-C3HGC3_RFWD3"/>
    <property type="match status" value="1"/>
</dbReference>
<protein>
    <recommendedName>
        <fullName evidence="5">RING-type E3 ubiquitin transferase</fullName>
        <ecNumber evidence="5">2.3.2.27</ecNumber>
    </recommendedName>
</protein>
<evidence type="ECO:0000313" key="21">
    <source>
        <dbReference type="Proteomes" id="UP000007110"/>
    </source>
</evidence>
<keyword evidence="10" id="KW-0227">DNA damage</keyword>
<keyword evidence="7" id="KW-0853">WD repeat</keyword>
<evidence type="ECO:0000256" key="10">
    <source>
        <dbReference type="ARBA" id="ARBA00022763"/>
    </source>
</evidence>
<reference evidence="21" key="1">
    <citation type="submission" date="2015-02" db="EMBL/GenBank/DDBJ databases">
        <title>Genome sequencing for Strongylocentrotus purpuratus.</title>
        <authorList>
            <person name="Murali S."/>
            <person name="Liu Y."/>
            <person name="Vee V."/>
            <person name="English A."/>
            <person name="Wang M."/>
            <person name="Skinner E."/>
            <person name="Han Y."/>
            <person name="Muzny D.M."/>
            <person name="Worley K.C."/>
            <person name="Gibbs R.A."/>
        </authorList>
    </citation>
    <scope>NUCLEOTIDE SEQUENCE</scope>
</reference>
<feature type="compositionally biased region" description="Polar residues" evidence="18">
    <location>
        <begin position="68"/>
        <end position="92"/>
    </location>
</feature>
<evidence type="ECO:0000256" key="12">
    <source>
        <dbReference type="ARBA" id="ARBA00022786"/>
    </source>
</evidence>
<evidence type="ECO:0000256" key="18">
    <source>
        <dbReference type="SAM" id="MobiDB-lite"/>
    </source>
</evidence>
<feature type="compositionally biased region" description="Acidic residues" evidence="18">
    <location>
        <begin position="17"/>
        <end position="37"/>
    </location>
</feature>
<evidence type="ECO:0000313" key="20">
    <source>
        <dbReference type="EnsemblMetazoa" id="XP_030848851"/>
    </source>
</evidence>
<dbReference type="EnsemblMetazoa" id="XM_030992990">
    <property type="protein sequence ID" value="XP_030848850"/>
    <property type="gene ID" value="LOC582133"/>
</dbReference>
<dbReference type="SUPFAM" id="SSF50978">
    <property type="entry name" value="WD40 repeat-like"/>
    <property type="match status" value="1"/>
</dbReference>
<organism evidence="20 21">
    <name type="scientific">Strongylocentrotus purpuratus</name>
    <name type="common">Purple sea urchin</name>
    <dbReference type="NCBI Taxonomy" id="7668"/>
    <lineage>
        <taxon>Eukaryota</taxon>
        <taxon>Metazoa</taxon>
        <taxon>Echinodermata</taxon>
        <taxon>Eleutherozoa</taxon>
        <taxon>Echinozoa</taxon>
        <taxon>Echinoidea</taxon>
        <taxon>Euechinoidea</taxon>
        <taxon>Echinacea</taxon>
        <taxon>Camarodonta</taxon>
        <taxon>Echinidea</taxon>
        <taxon>Strongylocentrotidae</taxon>
        <taxon>Strongylocentrotus</taxon>
    </lineage>
</organism>
<dbReference type="InterPro" id="IPR013083">
    <property type="entry name" value="Znf_RING/FYVE/PHD"/>
</dbReference>